<evidence type="ECO:0000256" key="10">
    <source>
        <dbReference type="SAM" id="Phobius"/>
    </source>
</evidence>
<accession>A0AAN1SXS9</accession>
<keyword evidence="8" id="KW-0902">Two-component regulatory system</keyword>
<keyword evidence="13" id="KW-1185">Reference proteome</keyword>
<feature type="coiled-coil region" evidence="9">
    <location>
        <begin position="74"/>
        <end position="119"/>
    </location>
</feature>
<dbReference type="Gene3D" id="3.30.565.10">
    <property type="entry name" value="Histidine kinase-like ATPase, C-terminal domain"/>
    <property type="match status" value="1"/>
</dbReference>
<dbReference type="SUPFAM" id="SSF47384">
    <property type="entry name" value="Homodimeric domain of signal transducing histidine kinase"/>
    <property type="match status" value="1"/>
</dbReference>
<evidence type="ECO:0000256" key="1">
    <source>
        <dbReference type="ARBA" id="ARBA00000085"/>
    </source>
</evidence>
<protein>
    <recommendedName>
        <fullName evidence="2">histidine kinase</fullName>
        <ecNumber evidence="2">2.7.13.3</ecNumber>
    </recommendedName>
</protein>
<evidence type="ECO:0000313" key="13">
    <source>
        <dbReference type="Proteomes" id="UP001319121"/>
    </source>
</evidence>
<dbReference type="SMART" id="SM00388">
    <property type="entry name" value="HisKA"/>
    <property type="match status" value="1"/>
</dbReference>
<dbReference type="InterPro" id="IPR003594">
    <property type="entry name" value="HATPase_dom"/>
</dbReference>
<dbReference type="PANTHER" id="PTHR43065:SF10">
    <property type="entry name" value="PEROXIDE STRESS-ACTIVATED HISTIDINE KINASE MAK3"/>
    <property type="match status" value="1"/>
</dbReference>
<dbReference type="InterPro" id="IPR003661">
    <property type="entry name" value="HisK_dim/P_dom"/>
</dbReference>
<keyword evidence="4" id="KW-0808">Transferase</keyword>
<dbReference type="PANTHER" id="PTHR43065">
    <property type="entry name" value="SENSOR HISTIDINE KINASE"/>
    <property type="match status" value="1"/>
</dbReference>
<evidence type="ECO:0000256" key="5">
    <source>
        <dbReference type="ARBA" id="ARBA00022741"/>
    </source>
</evidence>
<evidence type="ECO:0000259" key="11">
    <source>
        <dbReference type="PROSITE" id="PS50109"/>
    </source>
</evidence>
<dbReference type="AlphaFoldDB" id="A0AAN1SXS9"/>
<dbReference type="InterPro" id="IPR036890">
    <property type="entry name" value="HATPase_C_sf"/>
</dbReference>
<sequence>MNEILRQALKRLVQYLLKLGMLQLTVLFVTVAVLFSMAIVLVIDLSWDGRLNAELEFAGVVTPFFDALLIVGLLAALLRELRKEAARRKVAEDSMRELNEELEAKVQTRTGQLLAAQEELVRKEKLALLGQVADTVGHELRNPLGVINNAAYFLQTVLADADGTVREYLDIIKDETANAERIVSDLLDAVRTKQPHQAVVDVADVIGQTLRKCDIPASISVKLDIPKTLPVVRVDPMHLYQVFWNLVTNAVEAMPEGGTLEIRAAEEPQVLRISIKDSGSGITPEQMDKLFQPLFTTKVRRVGLGLVVVKNLTQANGGSVEVESEPGKGSVFTITLPSGS</sequence>
<dbReference type="Pfam" id="PF00512">
    <property type="entry name" value="HisKA"/>
    <property type="match status" value="1"/>
</dbReference>
<dbReference type="Gene3D" id="1.10.287.130">
    <property type="match status" value="1"/>
</dbReference>
<organism evidence="12 13">
    <name type="scientific">Ferrigenium kumadai</name>
    <dbReference type="NCBI Taxonomy" id="1682490"/>
    <lineage>
        <taxon>Bacteria</taxon>
        <taxon>Pseudomonadati</taxon>
        <taxon>Pseudomonadota</taxon>
        <taxon>Betaproteobacteria</taxon>
        <taxon>Nitrosomonadales</taxon>
        <taxon>Gallionellaceae</taxon>
        <taxon>Ferrigenium</taxon>
    </lineage>
</organism>
<gene>
    <name evidence="12" type="ORF">FGKAn22_05810</name>
</gene>
<dbReference type="GO" id="GO:0005524">
    <property type="term" value="F:ATP binding"/>
    <property type="evidence" value="ECO:0007669"/>
    <property type="project" value="UniProtKB-KW"/>
</dbReference>
<dbReference type="InterPro" id="IPR005467">
    <property type="entry name" value="His_kinase_dom"/>
</dbReference>
<evidence type="ECO:0000256" key="3">
    <source>
        <dbReference type="ARBA" id="ARBA00022553"/>
    </source>
</evidence>
<feature type="domain" description="Histidine kinase" evidence="11">
    <location>
        <begin position="135"/>
        <end position="340"/>
    </location>
</feature>
<evidence type="ECO:0000256" key="8">
    <source>
        <dbReference type="ARBA" id="ARBA00023012"/>
    </source>
</evidence>
<dbReference type="KEGG" id="fku:FGKAn22_05810"/>
<evidence type="ECO:0000256" key="9">
    <source>
        <dbReference type="SAM" id="Coils"/>
    </source>
</evidence>
<dbReference type="PRINTS" id="PR00344">
    <property type="entry name" value="BCTRLSENSOR"/>
</dbReference>
<feature type="transmembrane region" description="Helical" evidence="10">
    <location>
        <begin position="21"/>
        <end position="43"/>
    </location>
</feature>
<feature type="transmembrane region" description="Helical" evidence="10">
    <location>
        <begin position="55"/>
        <end position="78"/>
    </location>
</feature>
<dbReference type="PROSITE" id="PS50109">
    <property type="entry name" value="HIS_KIN"/>
    <property type="match status" value="1"/>
</dbReference>
<dbReference type="Proteomes" id="UP001319121">
    <property type="component" value="Chromosome"/>
</dbReference>
<keyword evidence="3" id="KW-0597">Phosphoprotein</keyword>
<evidence type="ECO:0000256" key="2">
    <source>
        <dbReference type="ARBA" id="ARBA00012438"/>
    </source>
</evidence>
<proteinExistence type="predicted"/>
<name>A0AAN1SXS9_9PROT</name>
<keyword evidence="6" id="KW-0418">Kinase</keyword>
<keyword evidence="9" id="KW-0175">Coiled coil</keyword>
<dbReference type="CDD" id="cd00082">
    <property type="entry name" value="HisKA"/>
    <property type="match status" value="1"/>
</dbReference>
<dbReference type="EC" id="2.7.13.3" evidence="2"/>
<keyword evidence="10" id="KW-1133">Transmembrane helix</keyword>
<evidence type="ECO:0000256" key="6">
    <source>
        <dbReference type="ARBA" id="ARBA00022777"/>
    </source>
</evidence>
<dbReference type="SMART" id="SM00387">
    <property type="entry name" value="HATPase_c"/>
    <property type="match status" value="1"/>
</dbReference>
<evidence type="ECO:0000256" key="4">
    <source>
        <dbReference type="ARBA" id="ARBA00022679"/>
    </source>
</evidence>
<reference evidence="12 13" key="1">
    <citation type="submission" date="2019-03" db="EMBL/GenBank/DDBJ databases">
        <title>Complete genome sequence of Ferrigenium kumadai strain An22, a microaerophilic iron-oxidizing bacterium isolated from a paddy field soil.</title>
        <authorList>
            <person name="Watanabe T."/>
            <person name="Asakawa S."/>
        </authorList>
    </citation>
    <scope>NUCLEOTIDE SEQUENCE [LARGE SCALE GENOMIC DNA]</scope>
    <source>
        <strain evidence="12 13">An22</strain>
    </source>
</reference>
<dbReference type="InterPro" id="IPR036097">
    <property type="entry name" value="HisK_dim/P_sf"/>
</dbReference>
<keyword evidence="10" id="KW-0812">Transmembrane</keyword>
<keyword evidence="7" id="KW-0067">ATP-binding</keyword>
<dbReference type="EMBL" id="AP019536">
    <property type="protein sequence ID" value="BBI98888.1"/>
    <property type="molecule type" value="Genomic_DNA"/>
</dbReference>
<dbReference type="Pfam" id="PF02518">
    <property type="entry name" value="HATPase_c"/>
    <property type="match status" value="1"/>
</dbReference>
<dbReference type="SUPFAM" id="SSF55874">
    <property type="entry name" value="ATPase domain of HSP90 chaperone/DNA topoisomerase II/histidine kinase"/>
    <property type="match status" value="1"/>
</dbReference>
<comment type="catalytic activity">
    <reaction evidence="1">
        <text>ATP + protein L-histidine = ADP + protein N-phospho-L-histidine.</text>
        <dbReference type="EC" id="2.7.13.3"/>
    </reaction>
</comment>
<evidence type="ECO:0000313" key="12">
    <source>
        <dbReference type="EMBL" id="BBI98888.1"/>
    </source>
</evidence>
<dbReference type="RefSeq" id="WP_212786497.1">
    <property type="nucleotide sequence ID" value="NZ_AP019536.1"/>
</dbReference>
<dbReference type="GO" id="GO:0000155">
    <property type="term" value="F:phosphorelay sensor kinase activity"/>
    <property type="evidence" value="ECO:0007669"/>
    <property type="project" value="InterPro"/>
</dbReference>
<dbReference type="InterPro" id="IPR004358">
    <property type="entry name" value="Sig_transdc_His_kin-like_C"/>
</dbReference>
<evidence type="ECO:0000256" key="7">
    <source>
        <dbReference type="ARBA" id="ARBA00022840"/>
    </source>
</evidence>
<keyword evidence="10" id="KW-0472">Membrane</keyword>
<keyword evidence="5" id="KW-0547">Nucleotide-binding</keyword>